<reference evidence="1 2" key="1">
    <citation type="submission" date="2017-03" db="EMBL/GenBank/DDBJ databases">
        <authorList>
            <person name="Afonso C.L."/>
            <person name="Miller P.J."/>
            <person name="Scott M.A."/>
            <person name="Spackman E."/>
            <person name="Goraichik I."/>
            <person name="Dimitrov K.M."/>
            <person name="Suarez D.L."/>
            <person name="Swayne D.E."/>
        </authorList>
    </citation>
    <scope>NUCLEOTIDE SEQUENCE [LARGE SCALE GENOMIC DNA]</scope>
    <source>
        <strain evidence="1 2">CECT 7691</strain>
    </source>
</reference>
<evidence type="ECO:0000313" key="2">
    <source>
        <dbReference type="Proteomes" id="UP000193200"/>
    </source>
</evidence>
<organism evidence="1 2">
    <name type="scientific">Oceanibacterium hippocampi</name>
    <dbReference type="NCBI Taxonomy" id="745714"/>
    <lineage>
        <taxon>Bacteria</taxon>
        <taxon>Pseudomonadati</taxon>
        <taxon>Pseudomonadota</taxon>
        <taxon>Alphaproteobacteria</taxon>
        <taxon>Sneathiellales</taxon>
        <taxon>Sneathiellaceae</taxon>
        <taxon>Oceanibacterium</taxon>
    </lineage>
</organism>
<dbReference type="Proteomes" id="UP000193200">
    <property type="component" value="Unassembled WGS sequence"/>
</dbReference>
<dbReference type="SUPFAM" id="SSF53474">
    <property type="entry name" value="alpha/beta-Hydrolases"/>
    <property type="match status" value="1"/>
</dbReference>
<dbReference type="InterPro" id="IPR029058">
    <property type="entry name" value="AB_hydrolase_fold"/>
</dbReference>
<dbReference type="InParanoid" id="A0A1Y5U5J3"/>
<keyword evidence="2" id="KW-1185">Reference proteome</keyword>
<evidence type="ECO:0008006" key="3">
    <source>
        <dbReference type="Google" id="ProtNLM"/>
    </source>
</evidence>
<dbReference type="EMBL" id="FWFR01000008">
    <property type="protein sequence ID" value="SLN77642.1"/>
    <property type="molecule type" value="Genomic_DNA"/>
</dbReference>
<proteinExistence type="predicted"/>
<sequence length="238" mass="24749">MAACWLAAARAADIAYLDAVRGERAALDLLGCDYRLYSGPRGGQAWAGFDASGLLVIGPRGTEAGGASFSARDLLVNGQSDQVAYPLLDDPARPGFVHEGYWRQARELLGPLITLARGARAVLVGGHSMGGIEGHLIGHALATAPGVGPVRVVSLGAPQGLDPVAAAALGAAVPIDRLVLPLDPAPFWPFGGRNRVTLRPAGWAHPAPAIRLPAAGPFWRRHALSSYIRALSKLETAP</sequence>
<protein>
    <recommendedName>
        <fullName evidence="3">Alpha/beta hydrolase family protein</fullName>
    </recommendedName>
</protein>
<dbReference type="Gene3D" id="3.40.50.1820">
    <property type="entry name" value="alpha/beta hydrolase"/>
    <property type="match status" value="1"/>
</dbReference>
<evidence type="ECO:0000313" key="1">
    <source>
        <dbReference type="EMBL" id="SLN77642.1"/>
    </source>
</evidence>
<accession>A0A1Y5U5J3</accession>
<gene>
    <name evidence="1" type="ORF">OCH7691_04494</name>
</gene>
<dbReference type="RefSeq" id="WP_085885824.1">
    <property type="nucleotide sequence ID" value="NZ_FWFR01000008.1"/>
</dbReference>
<name>A0A1Y5U5J3_9PROT</name>
<dbReference type="AlphaFoldDB" id="A0A1Y5U5J3"/>